<dbReference type="Proteomes" id="UP000298030">
    <property type="component" value="Unassembled WGS sequence"/>
</dbReference>
<comment type="caution">
    <text evidence="1">The sequence shown here is derived from an EMBL/GenBank/DDBJ whole genome shotgun (WGS) entry which is preliminary data.</text>
</comment>
<accession>A0A4Y7TEB8</accession>
<proteinExistence type="predicted"/>
<evidence type="ECO:0000313" key="2">
    <source>
        <dbReference type="Proteomes" id="UP000298030"/>
    </source>
</evidence>
<gene>
    <name evidence="1" type="ORF">FA13DRAFT_1709066</name>
</gene>
<reference evidence="1 2" key="1">
    <citation type="journal article" date="2019" name="Nat. Ecol. Evol.">
        <title>Megaphylogeny resolves global patterns of mushroom evolution.</title>
        <authorList>
            <person name="Varga T."/>
            <person name="Krizsan K."/>
            <person name="Foldi C."/>
            <person name="Dima B."/>
            <person name="Sanchez-Garcia M."/>
            <person name="Sanchez-Ramirez S."/>
            <person name="Szollosi G.J."/>
            <person name="Szarkandi J.G."/>
            <person name="Papp V."/>
            <person name="Albert L."/>
            <person name="Andreopoulos W."/>
            <person name="Angelini C."/>
            <person name="Antonin V."/>
            <person name="Barry K.W."/>
            <person name="Bougher N.L."/>
            <person name="Buchanan P."/>
            <person name="Buyck B."/>
            <person name="Bense V."/>
            <person name="Catcheside P."/>
            <person name="Chovatia M."/>
            <person name="Cooper J."/>
            <person name="Damon W."/>
            <person name="Desjardin D."/>
            <person name="Finy P."/>
            <person name="Geml J."/>
            <person name="Haridas S."/>
            <person name="Hughes K."/>
            <person name="Justo A."/>
            <person name="Karasinski D."/>
            <person name="Kautmanova I."/>
            <person name="Kiss B."/>
            <person name="Kocsube S."/>
            <person name="Kotiranta H."/>
            <person name="LaButti K.M."/>
            <person name="Lechner B.E."/>
            <person name="Liimatainen K."/>
            <person name="Lipzen A."/>
            <person name="Lukacs Z."/>
            <person name="Mihaltcheva S."/>
            <person name="Morgado L.N."/>
            <person name="Niskanen T."/>
            <person name="Noordeloos M.E."/>
            <person name="Ohm R.A."/>
            <person name="Ortiz-Santana B."/>
            <person name="Ovrebo C."/>
            <person name="Racz N."/>
            <person name="Riley R."/>
            <person name="Savchenko A."/>
            <person name="Shiryaev A."/>
            <person name="Soop K."/>
            <person name="Spirin V."/>
            <person name="Szebenyi C."/>
            <person name="Tomsovsky M."/>
            <person name="Tulloss R.E."/>
            <person name="Uehling J."/>
            <person name="Grigoriev I.V."/>
            <person name="Vagvolgyi C."/>
            <person name="Papp T."/>
            <person name="Martin F.M."/>
            <person name="Miettinen O."/>
            <person name="Hibbett D.S."/>
            <person name="Nagy L.G."/>
        </authorList>
    </citation>
    <scope>NUCLEOTIDE SEQUENCE [LARGE SCALE GENOMIC DNA]</scope>
    <source>
        <strain evidence="1 2">FP101781</strain>
    </source>
</reference>
<keyword evidence="2" id="KW-1185">Reference proteome</keyword>
<evidence type="ECO:0000313" key="1">
    <source>
        <dbReference type="EMBL" id="TEB32527.1"/>
    </source>
</evidence>
<sequence length="391" mass="44545">MEKCLQIPEILRYVCDELDTESCLSAALTSRTFLEPALDWLWYHVDSMRPLICCLPVGVGIFKLHNEPAPEYEHGALAPLLQKVVWFPPTWTDVKSRASLSAFVCLFVGKHIESFEFRAHAQGQEALYNASLQSNIKRISKQLKSLTIEGLYEAPLIHPYLLPFPWDTLEVLKISTYSSTLVQHLATLPDYISGSSMSDRFYEPSRSFSGHNMCGGSSMGHARLSTLNEPTTTIRDIKHIDYSLVPIALRCNPRTLTSIRLVDWDVPADDRDRQTLSKFDEEDQDIPVDITPLYPFDQLEVLVVSWFPDIRLSTQDASAIPRREQFPLATPHRRLHTLRVSNSPISSPSRVLAFLKSHFPRLEELDVFYADYDLETLSVLDRRWAAVLKGL</sequence>
<organism evidence="1 2">
    <name type="scientific">Coprinellus micaceus</name>
    <name type="common">Glistening ink-cap mushroom</name>
    <name type="synonym">Coprinus micaceus</name>
    <dbReference type="NCBI Taxonomy" id="71717"/>
    <lineage>
        <taxon>Eukaryota</taxon>
        <taxon>Fungi</taxon>
        <taxon>Dikarya</taxon>
        <taxon>Basidiomycota</taxon>
        <taxon>Agaricomycotina</taxon>
        <taxon>Agaricomycetes</taxon>
        <taxon>Agaricomycetidae</taxon>
        <taxon>Agaricales</taxon>
        <taxon>Agaricineae</taxon>
        <taxon>Psathyrellaceae</taxon>
        <taxon>Coprinellus</taxon>
    </lineage>
</organism>
<name>A0A4Y7TEB8_COPMI</name>
<dbReference type="OrthoDB" id="2663142at2759"/>
<protein>
    <recommendedName>
        <fullName evidence="3">F-box domain-containing protein</fullName>
    </recommendedName>
</protein>
<evidence type="ECO:0008006" key="3">
    <source>
        <dbReference type="Google" id="ProtNLM"/>
    </source>
</evidence>
<dbReference type="AlphaFoldDB" id="A0A4Y7TEB8"/>
<dbReference type="EMBL" id="QPFP01000015">
    <property type="protein sequence ID" value="TEB32527.1"/>
    <property type="molecule type" value="Genomic_DNA"/>
</dbReference>